<dbReference type="InterPro" id="IPR034428">
    <property type="entry name" value="ThiH/NoCL/HydG-like"/>
</dbReference>
<evidence type="ECO:0000256" key="2">
    <source>
        <dbReference type="ARBA" id="ARBA00022485"/>
    </source>
</evidence>
<dbReference type="PANTHER" id="PTHR43583:SF1">
    <property type="entry name" value="2-IMINOACETATE SYNTHASE"/>
    <property type="match status" value="1"/>
</dbReference>
<protein>
    <submittedName>
        <fullName evidence="9">2-iminoacetate synthase ThiH</fullName>
    </submittedName>
</protein>
<dbReference type="GO" id="GO:0051539">
    <property type="term" value="F:4 iron, 4 sulfur cluster binding"/>
    <property type="evidence" value="ECO:0007669"/>
    <property type="project" value="UniProtKB-KW"/>
</dbReference>
<dbReference type="SMART" id="SM00876">
    <property type="entry name" value="BATS"/>
    <property type="match status" value="1"/>
</dbReference>
<accession>A0A934PR07</accession>
<dbReference type="InterPro" id="IPR007197">
    <property type="entry name" value="rSAM"/>
</dbReference>
<dbReference type="InterPro" id="IPR013785">
    <property type="entry name" value="Aldolase_TIM"/>
</dbReference>
<dbReference type="GO" id="GO:0003824">
    <property type="term" value="F:catalytic activity"/>
    <property type="evidence" value="ECO:0007669"/>
    <property type="project" value="InterPro"/>
</dbReference>
<keyword evidence="10" id="KW-1185">Reference proteome</keyword>
<dbReference type="SFLD" id="SFLDG01060">
    <property type="entry name" value="BATS_domain_containing"/>
    <property type="match status" value="1"/>
</dbReference>
<dbReference type="GO" id="GO:0005506">
    <property type="term" value="F:iron ion binding"/>
    <property type="evidence" value="ECO:0007669"/>
    <property type="project" value="InterPro"/>
</dbReference>
<comment type="cofactor">
    <cofactor evidence="1">
        <name>[4Fe-4S] cluster</name>
        <dbReference type="ChEBI" id="CHEBI:49883"/>
    </cofactor>
</comment>
<dbReference type="SFLD" id="SFLDG01081">
    <property type="entry name" value="cleavage_of_the_Ca-Cb_bond_in"/>
    <property type="match status" value="1"/>
</dbReference>
<dbReference type="SUPFAM" id="SSF102114">
    <property type="entry name" value="Radical SAM enzymes"/>
    <property type="match status" value="1"/>
</dbReference>
<dbReference type="GO" id="GO:0009228">
    <property type="term" value="P:thiamine biosynthetic process"/>
    <property type="evidence" value="ECO:0007669"/>
    <property type="project" value="InterPro"/>
</dbReference>
<dbReference type="RefSeq" id="WP_200107124.1">
    <property type="nucleotide sequence ID" value="NZ_JAEHFV010000007.1"/>
</dbReference>
<evidence type="ECO:0000256" key="6">
    <source>
        <dbReference type="ARBA" id="ARBA00023014"/>
    </source>
</evidence>
<dbReference type="Proteomes" id="UP000609172">
    <property type="component" value="Unassembled WGS sequence"/>
</dbReference>
<dbReference type="SFLD" id="SFLDS00029">
    <property type="entry name" value="Radical_SAM"/>
    <property type="match status" value="1"/>
</dbReference>
<organism evidence="9 10">
    <name type="scientific">Flavobacterium agrisoli</name>
    <dbReference type="NCBI Taxonomy" id="2793066"/>
    <lineage>
        <taxon>Bacteria</taxon>
        <taxon>Pseudomonadati</taxon>
        <taxon>Bacteroidota</taxon>
        <taxon>Flavobacteriia</taxon>
        <taxon>Flavobacteriales</taxon>
        <taxon>Flavobacteriaceae</taxon>
        <taxon>Flavobacterium</taxon>
    </lineage>
</organism>
<dbReference type="InterPro" id="IPR010722">
    <property type="entry name" value="BATS_dom"/>
</dbReference>
<dbReference type="CDD" id="cd01335">
    <property type="entry name" value="Radical_SAM"/>
    <property type="match status" value="1"/>
</dbReference>
<comment type="caution">
    <text evidence="9">The sequence shown here is derived from an EMBL/GenBank/DDBJ whole genome shotgun (WGS) entry which is preliminary data.</text>
</comment>
<name>A0A934PR07_9FLAO</name>
<dbReference type="NCBIfam" id="TIGR02351">
    <property type="entry name" value="thiH"/>
    <property type="match status" value="1"/>
</dbReference>
<evidence type="ECO:0000256" key="5">
    <source>
        <dbReference type="ARBA" id="ARBA00023004"/>
    </source>
</evidence>
<evidence type="ECO:0000259" key="8">
    <source>
        <dbReference type="PROSITE" id="PS51918"/>
    </source>
</evidence>
<dbReference type="Pfam" id="PF06968">
    <property type="entry name" value="BATS"/>
    <property type="match status" value="1"/>
</dbReference>
<keyword evidence="3" id="KW-0949">S-adenosyl-L-methionine</keyword>
<dbReference type="PROSITE" id="PS51918">
    <property type="entry name" value="RADICAL_SAM"/>
    <property type="match status" value="1"/>
</dbReference>
<comment type="cofactor">
    <cofactor evidence="7">
        <name>[2Fe-2S] cluster</name>
        <dbReference type="ChEBI" id="CHEBI:190135"/>
    </cofactor>
</comment>
<evidence type="ECO:0000256" key="1">
    <source>
        <dbReference type="ARBA" id="ARBA00001966"/>
    </source>
</evidence>
<dbReference type="SFLD" id="SFLDF00301">
    <property type="entry name" value="2-iminoacetate_synthase_(ThiH)"/>
    <property type="match status" value="1"/>
</dbReference>
<dbReference type="SMART" id="SM00729">
    <property type="entry name" value="Elp3"/>
    <property type="match status" value="1"/>
</dbReference>
<gene>
    <name evidence="9" type="primary">thiH</name>
    <name evidence="9" type="ORF">I5M07_14285</name>
</gene>
<keyword evidence="6" id="KW-0411">Iron-sulfur</keyword>
<keyword evidence="4" id="KW-0479">Metal-binding</keyword>
<dbReference type="InterPro" id="IPR006638">
    <property type="entry name" value="Elp3/MiaA/NifB-like_rSAM"/>
</dbReference>
<dbReference type="Pfam" id="PF04055">
    <property type="entry name" value="Radical_SAM"/>
    <property type="match status" value="1"/>
</dbReference>
<evidence type="ECO:0000313" key="9">
    <source>
        <dbReference type="EMBL" id="MBK0371001.1"/>
    </source>
</evidence>
<evidence type="ECO:0000313" key="10">
    <source>
        <dbReference type="Proteomes" id="UP000609172"/>
    </source>
</evidence>
<dbReference type="PANTHER" id="PTHR43583">
    <property type="entry name" value="2-IMINOACETATE SYNTHASE"/>
    <property type="match status" value="1"/>
</dbReference>
<sequence length="382" mass="44240">MNTFKSIFEQYNWDAIQSRIYQTSHREVEQALAKNKRNLDDFLALISPAAQPYLEQMAQMSHALTKNRFGKTIQMYAPLYLSNECQNICTYCGFSLDNKTKRKTLLDSEIKQEVEALKNLGFDHVLLVTGEANYSVNINYFLNAIELIKNDFSIISVEVQPLSQEEYERLHDAGVYSVLVYQETYHQEVYKKYHTKGKKSNFDFRLDTPDRIGKAGIHKIGLGVLLGLEDWRTDSFFNALHLDYLQKTYWQTKYSVSFPRLRPAEGIIEPNFIMDDKDLTQLICAYRLWNEDLEISISTRENEKFRDNIIPIGTTSMSAGSKTNPGGYVVDPQSLEQFEISDERSVAEIASIITKKGYEPVWKDWDRTFSRKSKVESLKESL</sequence>
<feature type="domain" description="Radical SAM core" evidence="8">
    <location>
        <begin position="71"/>
        <end position="292"/>
    </location>
</feature>
<keyword evidence="5" id="KW-0408">Iron</keyword>
<evidence type="ECO:0000256" key="3">
    <source>
        <dbReference type="ARBA" id="ARBA00022691"/>
    </source>
</evidence>
<dbReference type="Gene3D" id="3.20.20.70">
    <property type="entry name" value="Aldolase class I"/>
    <property type="match status" value="1"/>
</dbReference>
<proteinExistence type="predicted"/>
<reference evidence="9" key="1">
    <citation type="submission" date="2020-12" db="EMBL/GenBank/DDBJ databases">
        <title>Bacterial novel species Flavobacterium sp. SE-1-e isolated from soil.</title>
        <authorList>
            <person name="Jung H.-Y."/>
        </authorList>
    </citation>
    <scope>NUCLEOTIDE SEQUENCE</scope>
    <source>
        <strain evidence="9">SE-1-e</strain>
    </source>
</reference>
<dbReference type="EMBL" id="JAEHFV010000007">
    <property type="protein sequence ID" value="MBK0371001.1"/>
    <property type="molecule type" value="Genomic_DNA"/>
</dbReference>
<dbReference type="InterPro" id="IPR058240">
    <property type="entry name" value="rSAM_sf"/>
</dbReference>
<evidence type="ECO:0000256" key="7">
    <source>
        <dbReference type="ARBA" id="ARBA00034078"/>
    </source>
</evidence>
<dbReference type="InterPro" id="IPR012726">
    <property type="entry name" value="ThiH"/>
</dbReference>
<keyword evidence="2" id="KW-0004">4Fe-4S</keyword>
<dbReference type="AlphaFoldDB" id="A0A934PR07"/>
<evidence type="ECO:0000256" key="4">
    <source>
        <dbReference type="ARBA" id="ARBA00022723"/>
    </source>
</evidence>